<proteinExistence type="predicted"/>
<accession>A0ABS3T4J9</accession>
<reference evidence="1 2" key="1">
    <citation type="submission" date="2021-03" db="EMBL/GenBank/DDBJ databases">
        <title>Winogradskyella sp. nov., isolated from costal sediment.</title>
        <authorList>
            <person name="Gao C."/>
        </authorList>
    </citation>
    <scope>NUCLEOTIDE SEQUENCE [LARGE SCALE GENOMIC DNA]</scope>
    <source>
        <strain evidence="1 2">DF17</strain>
    </source>
</reference>
<keyword evidence="2" id="KW-1185">Reference proteome</keyword>
<dbReference type="RefSeq" id="WP_208154169.1">
    <property type="nucleotide sequence ID" value="NZ_JAGEVF010000006.1"/>
</dbReference>
<dbReference type="Proteomes" id="UP000676776">
    <property type="component" value="Unassembled WGS sequence"/>
</dbReference>
<sequence>MVSSENWQVKALLFFSSGFFASCKQLGSPKLKIASAQSAQTLHKHVRCNVKNPMKKLNLLITLLIILNSCGSNQKTVSAVEVNETNDIGTIDLRKQGLRLKIGPTWYDNESEIHFVFGVSEKTAENYITELHFNFGGNIECQNKSLSAIFDFKNSNDLILSDSVNRLLPATKEIIQRKQDNSSVEFDFKNPSPGILVFAIEKVNLKPNRKQNNIWLKIKSDCSEYLNLPIFLSKYDVPNVDELIDRYIQNTLNELSESELKNIKAIFSHNQTHKTENFLIDMVDQRNMQIMTYNSETKEFILSDFEKNVIRKIKHST</sequence>
<protein>
    <recommendedName>
        <fullName evidence="3">DUF4476 domain-containing protein</fullName>
    </recommendedName>
</protein>
<dbReference type="EMBL" id="JAGEVF010000006">
    <property type="protein sequence ID" value="MBO3116801.1"/>
    <property type="molecule type" value="Genomic_DNA"/>
</dbReference>
<evidence type="ECO:0000313" key="1">
    <source>
        <dbReference type="EMBL" id="MBO3116801.1"/>
    </source>
</evidence>
<organism evidence="1 2">
    <name type="scientific">Winogradskyella pelagia</name>
    <dbReference type="NCBI Taxonomy" id="2819984"/>
    <lineage>
        <taxon>Bacteria</taxon>
        <taxon>Pseudomonadati</taxon>
        <taxon>Bacteroidota</taxon>
        <taxon>Flavobacteriia</taxon>
        <taxon>Flavobacteriales</taxon>
        <taxon>Flavobacteriaceae</taxon>
        <taxon>Winogradskyella</taxon>
    </lineage>
</organism>
<evidence type="ECO:0000313" key="2">
    <source>
        <dbReference type="Proteomes" id="UP000676776"/>
    </source>
</evidence>
<gene>
    <name evidence="1" type="ORF">J4050_08585</name>
</gene>
<evidence type="ECO:0008006" key="3">
    <source>
        <dbReference type="Google" id="ProtNLM"/>
    </source>
</evidence>
<name>A0ABS3T4J9_9FLAO</name>
<comment type="caution">
    <text evidence="1">The sequence shown here is derived from an EMBL/GenBank/DDBJ whole genome shotgun (WGS) entry which is preliminary data.</text>
</comment>